<comment type="caution">
    <text evidence="1">The sequence shown here is derived from an EMBL/GenBank/DDBJ whole genome shotgun (WGS) entry which is preliminary data.</text>
</comment>
<dbReference type="AlphaFoldDB" id="A0A699HCM6"/>
<dbReference type="EMBL" id="BKCJ010142092">
    <property type="protein sequence ID" value="GEX96421.1"/>
    <property type="molecule type" value="Genomic_DNA"/>
</dbReference>
<name>A0A699HCM6_TANCI</name>
<reference evidence="1" key="1">
    <citation type="journal article" date="2019" name="Sci. Rep.">
        <title>Draft genome of Tanacetum cinerariifolium, the natural source of mosquito coil.</title>
        <authorList>
            <person name="Yamashiro T."/>
            <person name="Shiraishi A."/>
            <person name="Satake H."/>
            <person name="Nakayama K."/>
        </authorList>
    </citation>
    <scope>NUCLEOTIDE SEQUENCE</scope>
</reference>
<accession>A0A699HCM6</accession>
<proteinExistence type="predicted"/>
<protein>
    <submittedName>
        <fullName evidence="1">Phospholipase-like protein</fullName>
    </submittedName>
</protein>
<organism evidence="1">
    <name type="scientific">Tanacetum cinerariifolium</name>
    <name type="common">Dalmatian daisy</name>
    <name type="synonym">Chrysanthemum cinerariifolium</name>
    <dbReference type="NCBI Taxonomy" id="118510"/>
    <lineage>
        <taxon>Eukaryota</taxon>
        <taxon>Viridiplantae</taxon>
        <taxon>Streptophyta</taxon>
        <taxon>Embryophyta</taxon>
        <taxon>Tracheophyta</taxon>
        <taxon>Spermatophyta</taxon>
        <taxon>Magnoliopsida</taxon>
        <taxon>eudicotyledons</taxon>
        <taxon>Gunneridae</taxon>
        <taxon>Pentapetalae</taxon>
        <taxon>asterids</taxon>
        <taxon>campanulids</taxon>
        <taxon>Asterales</taxon>
        <taxon>Asteraceae</taxon>
        <taxon>Asteroideae</taxon>
        <taxon>Anthemideae</taxon>
        <taxon>Anthemidinae</taxon>
        <taxon>Tanacetum</taxon>
    </lineage>
</organism>
<gene>
    <name evidence="1" type="ORF">Tci_368396</name>
</gene>
<feature type="non-terminal residue" evidence="1">
    <location>
        <position position="1"/>
    </location>
</feature>
<evidence type="ECO:0000313" key="1">
    <source>
        <dbReference type="EMBL" id="GEX96421.1"/>
    </source>
</evidence>
<sequence>TKTSLDLLGVIEDEEYFSKLCDVDAIRVCLLLCLKVLGLERNGGVVEKLKFGNEFCHLSGEFYDELNHDFLELFESAICKSVGTQLDADTEEVFDALEEEERLFLEEDRLIEGEKGYFVQLLLQTAMPLWYANEESGDSYDVEWRDWYIYTRDCLQGRLPEVLYPFNVFDKKRIDKSTYHITFRIGENLPKQRVYLVTAGC</sequence>